<dbReference type="GO" id="GO:0070181">
    <property type="term" value="F:small ribosomal subunit rRNA binding"/>
    <property type="evidence" value="ECO:0007669"/>
    <property type="project" value="TreeGrafter"/>
</dbReference>
<dbReference type="EMBL" id="CP003940">
    <property type="protein sequence ID" value="AFZ48457.1"/>
    <property type="molecule type" value="Genomic_DNA"/>
</dbReference>
<evidence type="ECO:0000313" key="6">
    <source>
        <dbReference type="EMBL" id="AFZ48457.1"/>
    </source>
</evidence>
<dbReference type="STRING" id="292563.Cyast_2514"/>
<dbReference type="Pfam" id="PF01250">
    <property type="entry name" value="Ribosomal_S6"/>
    <property type="match status" value="1"/>
</dbReference>
<dbReference type="PANTHER" id="PTHR21011">
    <property type="entry name" value="MITOCHONDRIAL 28S RIBOSOMAL PROTEIN S6"/>
    <property type="match status" value="1"/>
</dbReference>
<keyword evidence="4" id="KW-0687">Ribonucleoprotein</keyword>
<keyword evidence="7" id="KW-1185">Reference proteome</keyword>
<evidence type="ECO:0000313" key="7">
    <source>
        <dbReference type="Proteomes" id="UP000010483"/>
    </source>
</evidence>
<dbReference type="InterPro" id="IPR035980">
    <property type="entry name" value="Ribosomal_bS6_sf"/>
</dbReference>
<dbReference type="GO" id="GO:0005840">
    <property type="term" value="C:ribosome"/>
    <property type="evidence" value="ECO:0007669"/>
    <property type="project" value="UniProtKB-KW"/>
</dbReference>
<comment type="similarity">
    <text evidence="1 4">Belongs to the bacterial ribosomal protein bS6 family.</text>
</comment>
<dbReference type="InterPro" id="IPR020814">
    <property type="entry name" value="Ribosomal_S6_plastid/chlpt"/>
</dbReference>
<dbReference type="InterPro" id="IPR000529">
    <property type="entry name" value="Ribosomal_bS6"/>
</dbReference>
<dbReference type="SUPFAM" id="SSF54995">
    <property type="entry name" value="Ribosomal protein S6"/>
    <property type="match status" value="1"/>
</dbReference>
<dbReference type="PATRIC" id="fig|292563.3.peg.2628"/>
<dbReference type="KEGG" id="csn:Cyast_2514"/>
<proteinExistence type="inferred from homology"/>
<protein>
    <recommendedName>
        <fullName evidence="3 4">Small ribosomal subunit protein bS6</fullName>
    </recommendedName>
</protein>
<dbReference type="NCBIfam" id="TIGR00166">
    <property type="entry name" value="S6"/>
    <property type="match status" value="1"/>
</dbReference>
<keyword evidence="4 6" id="KW-0689">Ribosomal protein</keyword>
<organism evidence="6 7">
    <name type="scientific">Cyanobacterium stanieri (strain ATCC 29140 / PCC 7202)</name>
    <dbReference type="NCBI Taxonomy" id="292563"/>
    <lineage>
        <taxon>Bacteria</taxon>
        <taxon>Bacillati</taxon>
        <taxon>Cyanobacteriota</taxon>
        <taxon>Cyanophyceae</taxon>
        <taxon>Oscillatoriophycideae</taxon>
        <taxon>Chroococcales</taxon>
        <taxon>Geminocystaceae</taxon>
        <taxon>Cyanobacterium</taxon>
    </lineage>
</organism>
<keyword evidence="4" id="KW-0699">rRNA-binding</keyword>
<dbReference type="PANTHER" id="PTHR21011:SF1">
    <property type="entry name" value="SMALL RIBOSOMAL SUBUNIT PROTEIN BS6M"/>
    <property type="match status" value="1"/>
</dbReference>
<dbReference type="Gene3D" id="3.30.70.60">
    <property type="match status" value="1"/>
</dbReference>
<comment type="function">
    <text evidence="2 4">Binds together with bS18 to 16S ribosomal RNA.</text>
</comment>
<dbReference type="GO" id="GO:1990904">
    <property type="term" value="C:ribonucleoprotein complex"/>
    <property type="evidence" value="ECO:0007669"/>
    <property type="project" value="UniProtKB-KW"/>
</dbReference>
<dbReference type="eggNOG" id="COG0360">
    <property type="taxonomic scope" value="Bacteria"/>
</dbReference>
<gene>
    <name evidence="4" type="primary">rpsF</name>
    <name evidence="4" type="synonym">rps6</name>
    <name evidence="6" type="ordered locus">Cyast_2514</name>
</gene>
<feature type="compositionally biased region" description="Acidic residues" evidence="5">
    <location>
        <begin position="125"/>
        <end position="145"/>
    </location>
</feature>
<evidence type="ECO:0000256" key="5">
    <source>
        <dbReference type="SAM" id="MobiDB-lite"/>
    </source>
</evidence>
<keyword evidence="4" id="KW-0694">RNA-binding</keyword>
<name>K9YPR5_CYASC</name>
<dbReference type="HAMAP" id="MF_00360">
    <property type="entry name" value="Ribosomal_bS6"/>
    <property type="match status" value="1"/>
</dbReference>
<evidence type="ECO:0000256" key="2">
    <source>
        <dbReference type="ARBA" id="ARBA00035104"/>
    </source>
</evidence>
<dbReference type="GO" id="GO:0005737">
    <property type="term" value="C:cytoplasm"/>
    <property type="evidence" value="ECO:0007669"/>
    <property type="project" value="UniProtKB-ARBA"/>
</dbReference>
<dbReference type="AlphaFoldDB" id="K9YPR5"/>
<dbReference type="Proteomes" id="UP000010483">
    <property type="component" value="Chromosome"/>
</dbReference>
<dbReference type="InterPro" id="IPR014717">
    <property type="entry name" value="Transl_elong_EF1B/ribsomal_bS6"/>
</dbReference>
<dbReference type="HOGENOM" id="CLU_113441_4_2_3"/>
<evidence type="ECO:0000256" key="4">
    <source>
        <dbReference type="HAMAP-Rule" id="MF_00360"/>
    </source>
</evidence>
<reference evidence="7" key="1">
    <citation type="journal article" date="2013" name="Proc. Natl. Acad. Sci. U.S.A.">
        <title>Improving the coverage of the cyanobacterial phylum using diversity-driven genome sequencing.</title>
        <authorList>
            <person name="Shih P.M."/>
            <person name="Wu D."/>
            <person name="Latifi A."/>
            <person name="Axen S.D."/>
            <person name="Fewer D.P."/>
            <person name="Talla E."/>
            <person name="Calteau A."/>
            <person name="Cai F."/>
            <person name="Tandeau de Marsac N."/>
            <person name="Rippka R."/>
            <person name="Herdman M."/>
            <person name="Sivonen K."/>
            <person name="Coursin T."/>
            <person name="Laurent T."/>
            <person name="Goodwin L."/>
            <person name="Nolan M."/>
            <person name="Davenport K.W."/>
            <person name="Han C.S."/>
            <person name="Rubin E.M."/>
            <person name="Eisen J.A."/>
            <person name="Woyke T."/>
            <person name="Gugger M."/>
            <person name="Kerfeld C.A."/>
        </authorList>
    </citation>
    <scope>NUCLEOTIDE SEQUENCE [LARGE SCALE GENOMIC DNA]</scope>
    <source>
        <strain evidence="7">ATCC 29140 / PCC 7202</strain>
    </source>
</reference>
<dbReference type="CDD" id="cd15487">
    <property type="entry name" value="bS6_chloro_cyano"/>
    <property type="match status" value="1"/>
</dbReference>
<dbReference type="GO" id="GO:0006412">
    <property type="term" value="P:translation"/>
    <property type="evidence" value="ECO:0007669"/>
    <property type="project" value="UniProtKB-UniRule"/>
</dbReference>
<accession>K9YPR5</accession>
<feature type="region of interest" description="Disordered" evidence="5">
    <location>
        <begin position="106"/>
        <end position="145"/>
    </location>
</feature>
<evidence type="ECO:0000256" key="1">
    <source>
        <dbReference type="ARBA" id="ARBA00009512"/>
    </source>
</evidence>
<sequence>MTTTNTYELMFILRPDLSQEQVNQQMRKYRDLLKDLGAEKVSMEVWGKRRLAYEIQRFQEGVYILSYFTGDGSQVAPLEKNMRLSEEVIRYLTMKQDKNIEFEENDIPEVEETVAPPAPVVTNEESSETQEEATATEEEETPVEA</sequence>
<dbReference type="GO" id="GO:0003735">
    <property type="term" value="F:structural constituent of ribosome"/>
    <property type="evidence" value="ECO:0007669"/>
    <property type="project" value="InterPro"/>
</dbReference>
<evidence type="ECO:0000256" key="3">
    <source>
        <dbReference type="ARBA" id="ARBA00035294"/>
    </source>
</evidence>